<dbReference type="RefSeq" id="WP_165400091.1">
    <property type="nucleotide sequence ID" value="NZ_SGXD01000001.1"/>
</dbReference>
<reference evidence="3 4" key="1">
    <citation type="submission" date="2019-02" db="EMBL/GenBank/DDBJ databases">
        <title>Genomic Encyclopedia of Type Strains, Phase IV (KMG-IV): sequencing the most valuable type-strain genomes for metagenomic binning, comparative biology and taxonomic classification.</title>
        <authorList>
            <person name="Goeker M."/>
        </authorList>
    </citation>
    <scope>NUCLEOTIDE SEQUENCE [LARGE SCALE GENOMIC DNA]</scope>
    <source>
        <strain evidence="3 4">DSM 45622</strain>
    </source>
</reference>
<evidence type="ECO:0000313" key="3">
    <source>
        <dbReference type="EMBL" id="RZS91281.1"/>
    </source>
</evidence>
<dbReference type="InterPro" id="IPR004629">
    <property type="entry name" value="WecG_TagA_CpsF"/>
</dbReference>
<dbReference type="CDD" id="cd06533">
    <property type="entry name" value="Glyco_transf_WecG_TagA"/>
    <property type="match status" value="1"/>
</dbReference>
<name>A0A4Q7NVK4_9ACTN</name>
<dbReference type="NCBIfam" id="TIGR00696">
    <property type="entry name" value="wecG_tagA_cpsF"/>
    <property type="match status" value="1"/>
</dbReference>
<keyword evidence="4" id="KW-1185">Reference proteome</keyword>
<evidence type="ECO:0000256" key="1">
    <source>
        <dbReference type="ARBA" id="ARBA00022676"/>
    </source>
</evidence>
<dbReference type="Proteomes" id="UP000293638">
    <property type="component" value="Unassembled WGS sequence"/>
</dbReference>
<dbReference type="PANTHER" id="PTHR34136">
    <property type="match status" value="1"/>
</dbReference>
<evidence type="ECO:0000313" key="4">
    <source>
        <dbReference type="Proteomes" id="UP000293638"/>
    </source>
</evidence>
<organism evidence="3 4">
    <name type="scientific">Motilibacter rhizosphaerae</name>
    <dbReference type="NCBI Taxonomy" id="598652"/>
    <lineage>
        <taxon>Bacteria</taxon>
        <taxon>Bacillati</taxon>
        <taxon>Actinomycetota</taxon>
        <taxon>Actinomycetes</taxon>
        <taxon>Motilibacterales</taxon>
        <taxon>Motilibacteraceae</taxon>
        <taxon>Motilibacter</taxon>
    </lineage>
</organism>
<keyword evidence="2 3" id="KW-0808">Transferase</keyword>
<keyword evidence="1" id="KW-0328">Glycosyltransferase</keyword>
<gene>
    <name evidence="3" type="ORF">EV189_0518</name>
</gene>
<evidence type="ECO:0000256" key="2">
    <source>
        <dbReference type="ARBA" id="ARBA00022679"/>
    </source>
</evidence>
<dbReference type="GO" id="GO:0016758">
    <property type="term" value="F:hexosyltransferase activity"/>
    <property type="evidence" value="ECO:0007669"/>
    <property type="project" value="TreeGrafter"/>
</dbReference>
<protein>
    <submittedName>
        <fullName evidence="3">N-acetylglucosaminyldiphosphoundecaprenol N-acetyl-beta-D-mannosaminyltransferase</fullName>
    </submittedName>
</protein>
<dbReference type="EMBL" id="SGXD01000001">
    <property type="protein sequence ID" value="RZS91281.1"/>
    <property type="molecule type" value="Genomic_DNA"/>
</dbReference>
<dbReference type="PANTHER" id="PTHR34136:SF1">
    <property type="entry name" value="UDP-N-ACETYL-D-MANNOSAMINURONIC ACID TRANSFERASE"/>
    <property type="match status" value="1"/>
</dbReference>
<sequence length="276" mass="29883">MSSAHLPTDRRTGRARLLGGLGTRLRFGAVELLDIAPEEAVEVLASLARVRQGVGVHMCNAYTLVSAEADEAHRASLADDALNLVDGTPVSWYSRAVTREPSRGPVRGPGLMKAMLDRPHLRHFLLGGTDEVLADLRTAIERDHPAAEVVGAVAPPFRDPTDEDVAAYAEAVRRSGANVVWVGLGTPRQDLLIARLAGSVDAVLVGVGAAFDFLSGHKPEAPAYLHGTGFEWVHRLLSEPGRLWRRYLISNAVFVRLAARELRRQRRAVPVEAAHA</sequence>
<accession>A0A4Q7NVK4</accession>
<proteinExistence type="predicted"/>
<comment type="caution">
    <text evidence="3">The sequence shown here is derived from an EMBL/GenBank/DDBJ whole genome shotgun (WGS) entry which is preliminary data.</text>
</comment>
<dbReference type="Pfam" id="PF03808">
    <property type="entry name" value="Glyco_tran_WecG"/>
    <property type="match status" value="1"/>
</dbReference>
<dbReference type="AlphaFoldDB" id="A0A4Q7NVK4"/>